<accession>F8P4H0</accession>
<dbReference type="OrthoDB" id="3270368at2759"/>
<dbReference type="HOGENOM" id="CLU_197737_0_0_1"/>
<name>F8P4H0_SERL9</name>
<dbReference type="KEGG" id="sla:SERLADRAFT_372156"/>
<dbReference type="GeneID" id="18810420"/>
<proteinExistence type="predicted"/>
<dbReference type="RefSeq" id="XP_007321294.1">
    <property type="nucleotide sequence ID" value="XM_007321232.1"/>
</dbReference>
<gene>
    <name evidence="1" type="ORF">SERLADRAFT_372156</name>
</gene>
<dbReference type="EMBL" id="GL945438">
    <property type="protein sequence ID" value="EGO21508.1"/>
    <property type="molecule type" value="Genomic_DNA"/>
</dbReference>
<dbReference type="Proteomes" id="UP000008064">
    <property type="component" value="Unassembled WGS sequence"/>
</dbReference>
<sequence>MVELEEEYATYRRTLAHGWEDVIKANQGFSSTLLKVIENHDRNISSKTFPRSILPPKPDFLKVG</sequence>
<dbReference type="AlphaFoldDB" id="F8P4H0"/>
<reference evidence="1" key="1">
    <citation type="submission" date="2011-04" db="EMBL/GenBank/DDBJ databases">
        <title>Evolution of plant cell wall degrading machinery underlies the functional diversity of forest fungi.</title>
        <authorList>
            <consortium name="US DOE Joint Genome Institute (JGI-PGF)"/>
            <person name="Eastwood D.C."/>
            <person name="Floudas D."/>
            <person name="Binder M."/>
            <person name="Majcherczyk A."/>
            <person name="Schneider P."/>
            <person name="Aerts A."/>
            <person name="Asiegbu F.O."/>
            <person name="Baker S.E."/>
            <person name="Barry K."/>
            <person name="Bendiksby M."/>
            <person name="Blumentritt M."/>
            <person name="Coutinho P.M."/>
            <person name="Cullen D."/>
            <person name="Cullen D."/>
            <person name="Gathman A."/>
            <person name="Goodell B."/>
            <person name="Henrissat B."/>
            <person name="Ihrmark K."/>
            <person name="Kauserud H."/>
            <person name="Kohler A."/>
            <person name="LaButti K."/>
            <person name="Lapidus A."/>
            <person name="Lavin J.L."/>
            <person name="Lee Y.-H."/>
            <person name="Lindquist E."/>
            <person name="Lilly W."/>
            <person name="Lucas S."/>
            <person name="Morin E."/>
            <person name="Murat C."/>
            <person name="Oguiza J.A."/>
            <person name="Park J."/>
            <person name="Pisabarro A.G."/>
            <person name="Riley R."/>
            <person name="Rosling A."/>
            <person name="Salamov A."/>
            <person name="Schmidt O."/>
            <person name="Schmutz J."/>
            <person name="Skrede I."/>
            <person name="Stenlid J."/>
            <person name="Wiebenga A."/>
            <person name="Xie X."/>
            <person name="Kues U."/>
            <person name="Hibbett D.S."/>
            <person name="Hoffmeister D."/>
            <person name="Hogberg N."/>
            <person name="Martin F."/>
            <person name="Grigoriev I.V."/>
            <person name="Watkinson S.C."/>
        </authorList>
    </citation>
    <scope>NUCLEOTIDE SEQUENCE</scope>
    <source>
        <strain evidence="1">S7.9</strain>
    </source>
</reference>
<evidence type="ECO:0000313" key="1">
    <source>
        <dbReference type="EMBL" id="EGO21508.1"/>
    </source>
</evidence>
<organism>
    <name type="scientific">Serpula lacrymans var. lacrymans (strain S7.9)</name>
    <name type="common">Dry rot fungus</name>
    <dbReference type="NCBI Taxonomy" id="578457"/>
    <lineage>
        <taxon>Eukaryota</taxon>
        <taxon>Fungi</taxon>
        <taxon>Dikarya</taxon>
        <taxon>Basidiomycota</taxon>
        <taxon>Agaricomycotina</taxon>
        <taxon>Agaricomycetes</taxon>
        <taxon>Agaricomycetidae</taxon>
        <taxon>Boletales</taxon>
        <taxon>Coniophorineae</taxon>
        <taxon>Serpulaceae</taxon>
        <taxon>Serpula</taxon>
    </lineage>
</organism>
<protein>
    <submittedName>
        <fullName evidence="1">Uncharacterized protein</fullName>
    </submittedName>
</protein>